<dbReference type="PROSITE" id="PS51257">
    <property type="entry name" value="PROKAR_LIPOPROTEIN"/>
    <property type="match status" value="1"/>
</dbReference>
<name>A0A1I4AKR1_9BACL</name>
<reference evidence="3" key="1">
    <citation type="submission" date="2016-10" db="EMBL/GenBank/DDBJ databases">
        <authorList>
            <person name="Varghese N."/>
            <person name="Submissions S."/>
        </authorList>
    </citation>
    <scope>NUCLEOTIDE SEQUENCE [LARGE SCALE GENOMIC DNA]</scope>
    <source>
        <strain evidence="3">OK042</strain>
    </source>
</reference>
<organism evidence="2 3">
    <name type="scientific">Brevibacillus centrosporus</name>
    <dbReference type="NCBI Taxonomy" id="54910"/>
    <lineage>
        <taxon>Bacteria</taxon>
        <taxon>Bacillati</taxon>
        <taxon>Bacillota</taxon>
        <taxon>Bacilli</taxon>
        <taxon>Bacillales</taxon>
        <taxon>Paenibacillaceae</taxon>
        <taxon>Brevibacillus</taxon>
    </lineage>
</organism>
<evidence type="ECO:0008006" key="4">
    <source>
        <dbReference type="Google" id="ProtNLM"/>
    </source>
</evidence>
<accession>A0A1I4AKR1</accession>
<proteinExistence type="predicted"/>
<evidence type="ECO:0000313" key="3">
    <source>
        <dbReference type="Proteomes" id="UP000198915"/>
    </source>
</evidence>
<feature type="chain" id="PRO_5011532748" description="DUF4362 domain-containing protein" evidence="1">
    <location>
        <begin position="28"/>
        <end position="159"/>
    </location>
</feature>
<keyword evidence="1" id="KW-0732">Signal</keyword>
<dbReference type="Pfam" id="PF14275">
    <property type="entry name" value="DUF4362"/>
    <property type="match status" value="1"/>
</dbReference>
<dbReference type="EMBL" id="FORT01000015">
    <property type="protein sequence ID" value="SFK56296.1"/>
    <property type="molecule type" value="Genomic_DNA"/>
</dbReference>
<feature type="signal peptide" evidence="1">
    <location>
        <begin position="1"/>
        <end position="27"/>
    </location>
</feature>
<protein>
    <recommendedName>
        <fullName evidence="4">DUF4362 domain-containing protein</fullName>
    </recommendedName>
</protein>
<sequence length="159" mass="17898">MQMQMKTISLLLTVVCLLAACGQKEQAGGESTPAFPELTDPYRAEKAIENGDVVNLHSRIANWERWEQFMKNVAQQTPDQVRITSYTIEGDPTFEELVYDGQKVVFTYDDSMDKYGGKDKGRQTTTCEGIAIASKSKGKNEYILKGCDKEFGQYFELSN</sequence>
<dbReference type="AlphaFoldDB" id="A0A1I4AKR1"/>
<evidence type="ECO:0000313" key="2">
    <source>
        <dbReference type="EMBL" id="SFK56296.1"/>
    </source>
</evidence>
<dbReference type="Proteomes" id="UP000198915">
    <property type="component" value="Unassembled WGS sequence"/>
</dbReference>
<evidence type="ECO:0000256" key="1">
    <source>
        <dbReference type="SAM" id="SignalP"/>
    </source>
</evidence>
<gene>
    <name evidence="2" type="ORF">SAMN05518846_11587</name>
</gene>
<keyword evidence="3" id="KW-1185">Reference proteome</keyword>
<dbReference type="InterPro" id="IPR025372">
    <property type="entry name" value="DUF4362"/>
</dbReference>